<name>B8HPR7_CYAP4</name>
<dbReference type="HOGENOM" id="CLU_1583774_0_0_3"/>
<evidence type="ECO:0000313" key="1">
    <source>
        <dbReference type="EMBL" id="ACL45626.1"/>
    </source>
</evidence>
<reference evidence="1" key="1">
    <citation type="submission" date="2009-01" db="EMBL/GenBank/DDBJ databases">
        <title>Complete sequence of chromosome Cyanothece sp. PCC 7425.</title>
        <authorList>
            <consortium name="US DOE Joint Genome Institute"/>
            <person name="Lucas S."/>
            <person name="Copeland A."/>
            <person name="Lapidus A."/>
            <person name="Glavina del Rio T."/>
            <person name="Dalin E."/>
            <person name="Tice H."/>
            <person name="Bruce D."/>
            <person name="Goodwin L."/>
            <person name="Pitluck S."/>
            <person name="Sims D."/>
            <person name="Meineke L."/>
            <person name="Brettin T."/>
            <person name="Detter J.C."/>
            <person name="Han C."/>
            <person name="Larimer F."/>
            <person name="Land M."/>
            <person name="Hauser L."/>
            <person name="Kyrpides N."/>
            <person name="Ovchinnikova G."/>
            <person name="Liberton M."/>
            <person name="Stoeckel J."/>
            <person name="Banerjee A."/>
            <person name="Singh A."/>
            <person name="Page L."/>
            <person name="Sato H."/>
            <person name="Zhao L."/>
            <person name="Sherman L."/>
            <person name="Pakrasi H."/>
            <person name="Richardson P."/>
        </authorList>
    </citation>
    <scope>NUCLEOTIDE SEQUENCE</scope>
    <source>
        <strain evidence="1">PCC 7425</strain>
    </source>
</reference>
<dbReference type="AlphaFoldDB" id="B8HPR7"/>
<dbReference type="KEGG" id="cyn:Cyan7425_3301"/>
<protein>
    <submittedName>
        <fullName evidence="1">Uncharacterized protein</fullName>
    </submittedName>
</protein>
<accession>B8HPR7</accession>
<dbReference type="EMBL" id="CP001344">
    <property type="protein sequence ID" value="ACL45626.1"/>
    <property type="molecule type" value="Genomic_DNA"/>
</dbReference>
<sequence length="168" mass="19057">MASTREQSLSLCKSNRQKNKLNSILILSILGLGLLTSCQQITELRVIMSGSPIPRNYREQTIFDYFHALRDKRCQDAYELRAYPQTSEYYDYATKSCMSSKVESLPVVISIGEERKLSYSRESCGYHYIVYVAYPDSTQLTSGEVTLVNHPRKPGQCQVGYNSAFGDP</sequence>
<gene>
    <name evidence="1" type="ordered locus">Cyan7425_3301</name>
</gene>
<proteinExistence type="predicted"/>
<organism evidence="1">
    <name type="scientific">Cyanothece sp. (strain PCC 7425 / ATCC 29141)</name>
    <dbReference type="NCBI Taxonomy" id="395961"/>
    <lineage>
        <taxon>Bacteria</taxon>
        <taxon>Bacillati</taxon>
        <taxon>Cyanobacteriota</taxon>
        <taxon>Cyanophyceae</taxon>
        <taxon>Gomontiellales</taxon>
        <taxon>Cyanothecaceae</taxon>
        <taxon>Cyanothece</taxon>
    </lineage>
</organism>